<evidence type="ECO:0000256" key="1">
    <source>
        <dbReference type="SAM" id="MobiDB-lite"/>
    </source>
</evidence>
<reference evidence="4" key="2">
    <citation type="submission" date="2012-01" db="EMBL/GenBank/DDBJ databases">
        <title>Noncontiguous Finished sequence of chromosome of Saccharomonospora glauca K62.</title>
        <authorList>
            <consortium name="US DOE Joint Genome Institute"/>
            <person name="Lucas S."/>
            <person name="Han J."/>
            <person name="Lapidus A."/>
            <person name="Cheng J.-F."/>
            <person name="Goodwin L."/>
            <person name="Pitluck S."/>
            <person name="Peters L."/>
            <person name="Mikhailova N."/>
            <person name="Held B."/>
            <person name="Detter J.C."/>
            <person name="Han C."/>
            <person name="Tapia R."/>
            <person name="Land M."/>
            <person name="Hauser L."/>
            <person name="Kyrpides N."/>
            <person name="Ivanova N."/>
            <person name="Pagani I."/>
            <person name="Brambilla E.-M."/>
            <person name="Klenk H.-P."/>
            <person name="Woyke T."/>
        </authorList>
    </citation>
    <scope>NUCLEOTIDE SEQUENCE [LARGE SCALE GENOMIC DNA]</scope>
    <source>
        <strain evidence="4">K62</strain>
    </source>
</reference>
<gene>
    <name evidence="3" type="ORF">SacglDRAFT_03561</name>
</gene>
<feature type="transmembrane region" description="Helical" evidence="2">
    <location>
        <begin position="60"/>
        <end position="81"/>
    </location>
</feature>
<dbReference type="Proteomes" id="UP000005087">
    <property type="component" value="Chromosome"/>
</dbReference>
<protein>
    <submittedName>
        <fullName evidence="3">Uncharacterized protein</fullName>
    </submittedName>
</protein>
<name>I1D645_9PSEU</name>
<dbReference type="HOGENOM" id="CLU_095216_0_0_11"/>
<dbReference type="OrthoDB" id="4749283at2"/>
<proteinExistence type="predicted"/>
<sequence length="231" mass="23450">MGSFPGAGSQPGVPYPNSSYGQPLPGEQGASQQPRYGELPSTPPPMPVPPTPPKKSKTGAVVAAAVVAIAVVAGLVAVIVWKSQGDAALTPASPEAGECVAIEGSDNAALARPVDCSDPDALWQVAVSLDDSASSCPDGDYDEYSSYADGTKLCLTLNVETGDCLASHGGVNLSEFGKVDCTDAAAELEILVVEDGATDIDEVCGAIAEAFSGVYYSEPARVICFGHSQSV</sequence>
<keyword evidence="4" id="KW-1185">Reference proteome</keyword>
<evidence type="ECO:0000313" key="4">
    <source>
        <dbReference type="Proteomes" id="UP000005087"/>
    </source>
</evidence>
<evidence type="ECO:0000313" key="3">
    <source>
        <dbReference type="EMBL" id="EIF00420.1"/>
    </source>
</evidence>
<keyword evidence="2" id="KW-0472">Membrane</keyword>
<reference evidence="3 4" key="1">
    <citation type="submission" date="2011-09" db="EMBL/GenBank/DDBJ databases">
        <authorList>
            <consortium name="US DOE Joint Genome Institute (JGI-PGF)"/>
            <person name="Lucas S."/>
            <person name="Han J."/>
            <person name="Lapidus A."/>
            <person name="Cheng J.-F."/>
            <person name="Goodwin L."/>
            <person name="Pitluck S."/>
            <person name="Peters L."/>
            <person name="Land M.L."/>
            <person name="Hauser L."/>
            <person name="Brambilla E."/>
            <person name="Klenk H.-P."/>
            <person name="Woyke T.J."/>
        </authorList>
    </citation>
    <scope>NUCLEOTIDE SEQUENCE [LARGE SCALE GENOMIC DNA]</scope>
    <source>
        <strain evidence="3 4">K62</strain>
    </source>
</reference>
<accession>I1D645</accession>
<organism evidence="3 4">
    <name type="scientific">Saccharomonospora glauca K62</name>
    <dbReference type="NCBI Taxonomy" id="928724"/>
    <lineage>
        <taxon>Bacteria</taxon>
        <taxon>Bacillati</taxon>
        <taxon>Actinomycetota</taxon>
        <taxon>Actinomycetes</taxon>
        <taxon>Pseudonocardiales</taxon>
        <taxon>Pseudonocardiaceae</taxon>
        <taxon>Saccharomonospora</taxon>
    </lineage>
</organism>
<evidence type="ECO:0000256" key="2">
    <source>
        <dbReference type="SAM" id="Phobius"/>
    </source>
</evidence>
<keyword evidence="2" id="KW-1133">Transmembrane helix</keyword>
<feature type="region of interest" description="Disordered" evidence="1">
    <location>
        <begin position="1"/>
        <end position="56"/>
    </location>
</feature>
<dbReference type="STRING" id="928724.SacglDRAFT_03561"/>
<dbReference type="eggNOG" id="ENOG5033IIV">
    <property type="taxonomic scope" value="Bacteria"/>
</dbReference>
<feature type="compositionally biased region" description="Pro residues" evidence="1">
    <location>
        <begin position="41"/>
        <end position="53"/>
    </location>
</feature>
<keyword evidence="2" id="KW-0812">Transmembrane</keyword>
<dbReference type="EMBL" id="CM001484">
    <property type="protein sequence ID" value="EIF00420.1"/>
    <property type="molecule type" value="Genomic_DNA"/>
</dbReference>
<dbReference type="AlphaFoldDB" id="I1D645"/>